<feature type="domain" description="Polymerase beta nucleotidyltransferase" evidence="1">
    <location>
        <begin position="6"/>
        <end position="79"/>
    </location>
</feature>
<dbReference type="PANTHER" id="PTHR43852:SF3">
    <property type="entry name" value="NUCLEOTIDYLTRANSFERASE"/>
    <property type="match status" value="1"/>
</dbReference>
<comment type="caution">
    <text evidence="2">The sequence shown here is derived from an EMBL/GenBank/DDBJ whole genome shotgun (WGS) entry which is preliminary data.</text>
</comment>
<evidence type="ECO:0000259" key="1">
    <source>
        <dbReference type="Pfam" id="PF18765"/>
    </source>
</evidence>
<evidence type="ECO:0000313" key="3">
    <source>
        <dbReference type="Proteomes" id="UP000177090"/>
    </source>
</evidence>
<dbReference type="InterPro" id="IPR041633">
    <property type="entry name" value="Polbeta"/>
</dbReference>
<proteinExistence type="predicted"/>
<dbReference type="Proteomes" id="UP000177090">
    <property type="component" value="Unassembled WGS sequence"/>
</dbReference>
<protein>
    <recommendedName>
        <fullName evidence="1">Polymerase beta nucleotidyltransferase domain-containing protein</fullName>
    </recommendedName>
</protein>
<dbReference type="CDD" id="cd05403">
    <property type="entry name" value="NT_KNTase_like"/>
    <property type="match status" value="1"/>
</dbReference>
<dbReference type="AlphaFoldDB" id="A0A1G2QKG1"/>
<dbReference type="InterPro" id="IPR052930">
    <property type="entry name" value="TA_antitoxin_MntA"/>
</dbReference>
<dbReference type="Gene3D" id="3.30.460.10">
    <property type="entry name" value="Beta Polymerase, domain 2"/>
    <property type="match status" value="1"/>
</dbReference>
<name>A0A1G2QKG1_9BACT</name>
<dbReference type="STRING" id="1802440.A2569_02225"/>
<organism evidence="2 3">
    <name type="scientific">Candidatus Vogelbacteria bacterium RIFOXYD1_FULL_51_18</name>
    <dbReference type="NCBI Taxonomy" id="1802440"/>
    <lineage>
        <taxon>Bacteria</taxon>
        <taxon>Candidatus Vogeliibacteriota</taxon>
    </lineage>
</organism>
<reference evidence="2 3" key="1">
    <citation type="journal article" date="2016" name="Nat. Commun.">
        <title>Thousands of microbial genomes shed light on interconnected biogeochemical processes in an aquifer system.</title>
        <authorList>
            <person name="Anantharaman K."/>
            <person name="Brown C.T."/>
            <person name="Hug L.A."/>
            <person name="Sharon I."/>
            <person name="Castelle C.J."/>
            <person name="Probst A.J."/>
            <person name="Thomas B.C."/>
            <person name="Singh A."/>
            <person name="Wilkins M.J."/>
            <person name="Karaoz U."/>
            <person name="Brodie E.L."/>
            <person name="Williams K.H."/>
            <person name="Hubbard S.S."/>
            <person name="Banfield J.F."/>
        </authorList>
    </citation>
    <scope>NUCLEOTIDE SEQUENCE [LARGE SCALE GENOMIC DNA]</scope>
</reference>
<accession>A0A1G2QKG1</accession>
<dbReference type="EMBL" id="MHTL01000004">
    <property type="protein sequence ID" value="OHA61144.1"/>
    <property type="molecule type" value="Genomic_DNA"/>
</dbReference>
<gene>
    <name evidence="2" type="ORF">A2569_02225</name>
</gene>
<evidence type="ECO:0000313" key="2">
    <source>
        <dbReference type="EMBL" id="OHA61144.1"/>
    </source>
</evidence>
<dbReference type="Pfam" id="PF18765">
    <property type="entry name" value="Polbeta"/>
    <property type="match status" value="1"/>
</dbReference>
<dbReference type="SUPFAM" id="SSF81301">
    <property type="entry name" value="Nucleotidyltransferase"/>
    <property type="match status" value="1"/>
</dbReference>
<dbReference type="NCBIfam" id="NF047752">
    <property type="entry name" value="MntA_antitoxin"/>
    <property type="match status" value="1"/>
</dbReference>
<dbReference type="InterPro" id="IPR043519">
    <property type="entry name" value="NT_sf"/>
</dbReference>
<dbReference type="PANTHER" id="PTHR43852">
    <property type="entry name" value="NUCLEOTIDYLTRANSFERASE"/>
    <property type="match status" value="1"/>
</dbReference>
<sequence length="117" mass="13206">MKRPLIIAFGSQVKNGATGMSDFDFGVLTEKPLSLSLRTNLSGYISSKLSINEDKIDLVDLYTASPMLKFEVARAGKLIEGDTFDCIRFKVRAMKEYQDTAKFRRIRRDAMMHAHVA</sequence>